<evidence type="ECO:0000256" key="4">
    <source>
        <dbReference type="ARBA" id="ARBA00023121"/>
    </source>
</evidence>
<evidence type="ECO:0000259" key="9">
    <source>
        <dbReference type="PROSITE" id="PS50003"/>
    </source>
</evidence>
<evidence type="ECO:0000256" key="5">
    <source>
        <dbReference type="RuleBase" id="RU003844"/>
    </source>
</evidence>
<dbReference type="GO" id="GO:0032541">
    <property type="term" value="C:cortical endoplasmic reticulum"/>
    <property type="evidence" value="ECO:0007669"/>
    <property type="project" value="TreeGrafter"/>
</dbReference>
<dbReference type="SMART" id="SM00233">
    <property type="entry name" value="PH"/>
    <property type="match status" value="1"/>
</dbReference>
<keyword evidence="3 6" id="KW-0445">Lipid transport</keyword>
<dbReference type="SUPFAM" id="SSF50729">
    <property type="entry name" value="PH domain-like"/>
    <property type="match status" value="1"/>
</dbReference>
<feature type="compositionally biased region" description="Polar residues" evidence="7">
    <location>
        <begin position="1"/>
        <end position="14"/>
    </location>
</feature>
<dbReference type="Gene3D" id="2.30.29.30">
    <property type="entry name" value="Pleckstrin-homology domain (PH domain)/Phosphotyrosine-binding domain (PTB)"/>
    <property type="match status" value="1"/>
</dbReference>
<dbReference type="Pfam" id="PF01237">
    <property type="entry name" value="Oxysterol_BP"/>
    <property type="match status" value="1"/>
</dbReference>
<comment type="similarity">
    <text evidence="1 5">Belongs to the OSBP family.</text>
</comment>
<keyword evidence="2 6" id="KW-0813">Transport</keyword>
<dbReference type="FunFam" id="2.30.29.30:FF:000030">
    <property type="entry name" value="Oxysterol-binding protein"/>
    <property type="match status" value="1"/>
</dbReference>
<reference evidence="11" key="1">
    <citation type="submission" date="2025-08" db="UniProtKB">
        <authorList>
            <consortium name="RefSeq"/>
        </authorList>
    </citation>
    <scope>IDENTIFICATION</scope>
</reference>
<dbReference type="FunFam" id="2.40.160.120:FF:000004">
    <property type="entry name" value="Oxysterol-binding protein"/>
    <property type="match status" value="1"/>
</dbReference>
<keyword evidence="10" id="KW-1185">Reference proteome</keyword>
<dbReference type="GO" id="GO:0006869">
    <property type="term" value="P:lipid transport"/>
    <property type="evidence" value="ECO:0007669"/>
    <property type="project" value="UniProtKB-KW"/>
</dbReference>
<feature type="region of interest" description="Disordered" evidence="7">
    <location>
        <begin position="246"/>
        <end position="313"/>
    </location>
</feature>
<dbReference type="InterPro" id="IPR018494">
    <property type="entry name" value="Oxysterol-bd_CS"/>
</dbReference>
<evidence type="ECO:0000256" key="6">
    <source>
        <dbReference type="RuleBase" id="RU003845"/>
    </source>
</evidence>
<accession>A0A6P7SFU4</accession>
<dbReference type="Proteomes" id="UP000515154">
    <property type="component" value="Linkage group LG6"/>
</dbReference>
<feature type="domain" description="PH" evidence="9">
    <location>
        <begin position="111"/>
        <end position="230"/>
    </location>
</feature>
<dbReference type="GO" id="GO:0015485">
    <property type="term" value="F:cholesterol binding"/>
    <property type="evidence" value="ECO:0007669"/>
    <property type="project" value="TreeGrafter"/>
</dbReference>
<dbReference type="PANTHER" id="PTHR10972">
    <property type="entry name" value="OXYSTEROL-BINDING PROTEIN-RELATED"/>
    <property type="match status" value="1"/>
</dbReference>
<evidence type="ECO:0000313" key="11">
    <source>
        <dbReference type="RefSeq" id="XP_029637324.1"/>
    </source>
</evidence>
<dbReference type="Pfam" id="PF00169">
    <property type="entry name" value="PH"/>
    <property type="match status" value="1"/>
</dbReference>
<sequence length="871" mass="100016">MPRTYSLSEGLTNVSKDRSGNVPKGTPVHEVKPNHNGHGGADEDHDGANESLSSNERAKSESKLYSPMAEKSNMGSKQSKRESLKMQKKNYRSQKKQVARELLTTLSDPSVIILADWLKIRGSLKSWTKLWCVLKPGLLVLYKSEKQKSSHWIGTILLNTCRLIERPSKKDGFCFKLFHPLDQSIWATKGPKGETIGALFQPLPYSHLIFRAPSESDGKCWMDGLELALRCTSLLMKSMVKDQEVTASTASPEMSDSYLDSSFQTESNDPLDESDCEKHFANQGLDEDCKTDRDEAKSELESEFSNSEEEEFRQFNEDLEPVETIYSENEQEELGLGDECQTEEVNEEEKSLIWALLKQVRPGMDLSKVVLPTFILEPRSFLDKLSDYYYHADLLSEAVLKEDPYTRMKCVVRWYLSGFYKKPKGLKKPYNPIIGETFRCYWRHPKTNTRTFYIAEQISHHPPISAFYVTNRQDGFSLSGSILARSKFYGNTLSALLDGTAKLTFLSRGEDYFITMPYAHCKGILIGTLTMEMGGKVCINCPKTTYRCELEFKLKPFLGSGEASNRIVGRIKMGSDTLAVIEGHWDQEVFIKDKRSEEIQMFWNPTQEVISQRLKRFTVPLENQNEMESELLWKKVSDAILKGDINTATQEKYFLEDRQRQCAKERKALLEEWIPNLFERDPLTLDWVYKHADMRPWDPCNDLLQYESEYVIKARTRHRTPMVRARSLSSLDKKDECKNYSKSKLCSNRMKRPSLNQRHMGEESGSSTPDLEINRHDSDSSNSGHLRIRNALSSAKSSNLTDETFLKAIETLSQILGDTQQTVHSFQQQLTVVRREQQYLLGQQGFMAQNRDWVVLTIILVFQAMVQWVFK</sequence>
<keyword evidence="4" id="KW-0446">Lipid-binding</keyword>
<organism evidence="10 11">
    <name type="scientific">Octopus sinensis</name>
    <name type="common">East Asian common octopus</name>
    <dbReference type="NCBI Taxonomy" id="2607531"/>
    <lineage>
        <taxon>Eukaryota</taxon>
        <taxon>Metazoa</taxon>
        <taxon>Spiralia</taxon>
        <taxon>Lophotrochozoa</taxon>
        <taxon>Mollusca</taxon>
        <taxon>Cephalopoda</taxon>
        <taxon>Coleoidea</taxon>
        <taxon>Octopodiformes</taxon>
        <taxon>Octopoda</taxon>
        <taxon>Incirrata</taxon>
        <taxon>Octopodidae</taxon>
        <taxon>Octopus</taxon>
    </lineage>
</organism>
<dbReference type="GO" id="GO:0005829">
    <property type="term" value="C:cytosol"/>
    <property type="evidence" value="ECO:0007669"/>
    <property type="project" value="TreeGrafter"/>
</dbReference>
<feature type="compositionally biased region" description="Polar residues" evidence="7">
    <location>
        <begin position="246"/>
        <end position="268"/>
    </location>
</feature>
<keyword evidence="8" id="KW-1133">Transmembrane helix</keyword>
<evidence type="ECO:0000256" key="7">
    <source>
        <dbReference type="SAM" id="MobiDB-lite"/>
    </source>
</evidence>
<dbReference type="Gene3D" id="2.40.160.120">
    <property type="match status" value="1"/>
</dbReference>
<dbReference type="InterPro" id="IPR011993">
    <property type="entry name" value="PH-like_dom_sf"/>
</dbReference>
<dbReference type="KEGG" id="osn:115212779"/>
<dbReference type="CDD" id="cd13286">
    <property type="entry name" value="PH_OPR5_ORP8"/>
    <property type="match status" value="1"/>
</dbReference>
<protein>
    <recommendedName>
        <fullName evidence="6">Oxysterol-binding protein</fullName>
    </recommendedName>
</protein>
<evidence type="ECO:0000256" key="1">
    <source>
        <dbReference type="ARBA" id="ARBA00008842"/>
    </source>
</evidence>
<keyword evidence="8" id="KW-0472">Membrane</keyword>
<dbReference type="Gene3D" id="1.10.287.2720">
    <property type="match status" value="1"/>
</dbReference>
<dbReference type="GO" id="GO:0016020">
    <property type="term" value="C:membrane"/>
    <property type="evidence" value="ECO:0007669"/>
    <property type="project" value="TreeGrafter"/>
</dbReference>
<dbReference type="PANTHER" id="PTHR10972:SF102">
    <property type="entry name" value="OXYSTEROL-BINDING PROTEIN"/>
    <property type="match status" value="1"/>
</dbReference>
<dbReference type="PROSITE" id="PS01013">
    <property type="entry name" value="OSBP"/>
    <property type="match status" value="1"/>
</dbReference>
<evidence type="ECO:0000256" key="2">
    <source>
        <dbReference type="ARBA" id="ARBA00022448"/>
    </source>
</evidence>
<evidence type="ECO:0000313" key="10">
    <source>
        <dbReference type="Proteomes" id="UP000515154"/>
    </source>
</evidence>
<dbReference type="AlphaFoldDB" id="A0A6P7SFU4"/>
<evidence type="ECO:0000256" key="3">
    <source>
        <dbReference type="ARBA" id="ARBA00023055"/>
    </source>
</evidence>
<dbReference type="Gene3D" id="3.30.70.3490">
    <property type="match status" value="1"/>
</dbReference>
<dbReference type="SUPFAM" id="SSF144000">
    <property type="entry name" value="Oxysterol-binding protein-like"/>
    <property type="match status" value="1"/>
</dbReference>
<dbReference type="InterPro" id="IPR001849">
    <property type="entry name" value="PH_domain"/>
</dbReference>
<dbReference type="InterPro" id="IPR000648">
    <property type="entry name" value="Oxysterol-bd"/>
</dbReference>
<dbReference type="RefSeq" id="XP_029637324.1">
    <property type="nucleotide sequence ID" value="XM_029781464.2"/>
</dbReference>
<keyword evidence="8" id="KW-0812">Transmembrane</keyword>
<evidence type="ECO:0000256" key="8">
    <source>
        <dbReference type="SAM" id="Phobius"/>
    </source>
</evidence>
<feature type="transmembrane region" description="Helical" evidence="8">
    <location>
        <begin position="853"/>
        <end position="870"/>
    </location>
</feature>
<feature type="compositionally biased region" description="Basic and acidic residues" evidence="7">
    <location>
        <begin position="287"/>
        <end position="300"/>
    </location>
</feature>
<name>A0A6P7SFU4_9MOLL</name>
<dbReference type="FunFam" id="1.10.287.2720:FF:000002">
    <property type="entry name" value="Oxysterol-binding protein"/>
    <property type="match status" value="1"/>
</dbReference>
<dbReference type="InterPro" id="IPR037239">
    <property type="entry name" value="OSBP_sf"/>
</dbReference>
<proteinExistence type="inferred from homology"/>
<dbReference type="PROSITE" id="PS50003">
    <property type="entry name" value="PH_DOMAIN"/>
    <property type="match status" value="1"/>
</dbReference>
<feature type="region of interest" description="Disordered" evidence="7">
    <location>
        <begin position="748"/>
        <end position="785"/>
    </location>
</feature>
<feature type="region of interest" description="Disordered" evidence="7">
    <location>
        <begin position="1"/>
        <end position="93"/>
    </location>
</feature>
<gene>
    <name evidence="11" type="primary">LOC115212779</name>
</gene>